<dbReference type="STRING" id="706587.Desti_5310"/>
<dbReference type="AlphaFoldDB" id="I4CEA8"/>
<protein>
    <recommendedName>
        <fullName evidence="3">Cadherin domain-containing protein</fullName>
    </recommendedName>
</protein>
<name>I4CEA8_DESTA</name>
<dbReference type="RefSeq" id="WP_014812998.1">
    <property type="nucleotide sequence ID" value="NC_018025.1"/>
</dbReference>
<evidence type="ECO:0000313" key="1">
    <source>
        <dbReference type="EMBL" id="AFM27899.1"/>
    </source>
</evidence>
<evidence type="ECO:0008006" key="3">
    <source>
        <dbReference type="Google" id="ProtNLM"/>
    </source>
</evidence>
<dbReference type="KEGG" id="dti:Desti_5310"/>
<gene>
    <name evidence="1" type="ordered locus">Desti_5310</name>
</gene>
<dbReference type="SUPFAM" id="SSF63825">
    <property type="entry name" value="YWTD domain"/>
    <property type="match status" value="2"/>
</dbReference>
<evidence type="ECO:0000313" key="2">
    <source>
        <dbReference type="Proteomes" id="UP000006055"/>
    </source>
</evidence>
<reference evidence="2" key="1">
    <citation type="submission" date="2012-06" db="EMBL/GenBank/DDBJ databases">
        <title>Complete sequence of chromosome of Desulfomonile tiedjei DSM 6799.</title>
        <authorList>
            <person name="Lucas S."/>
            <person name="Copeland A."/>
            <person name="Lapidus A."/>
            <person name="Glavina del Rio T."/>
            <person name="Dalin E."/>
            <person name="Tice H."/>
            <person name="Bruce D."/>
            <person name="Goodwin L."/>
            <person name="Pitluck S."/>
            <person name="Peters L."/>
            <person name="Ovchinnikova G."/>
            <person name="Zeytun A."/>
            <person name="Lu M."/>
            <person name="Kyrpides N."/>
            <person name="Mavromatis K."/>
            <person name="Ivanova N."/>
            <person name="Brettin T."/>
            <person name="Detter J.C."/>
            <person name="Han C."/>
            <person name="Larimer F."/>
            <person name="Land M."/>
            <person name="Hauser L."/>
            <person name="Markowitz V."/>
            <person name="Cheng J.-F."/>
            <person name="Hugenholtz P."/>
            <person name="Woyke T."/>
            <person name="Wu D."/>
            <person name="Spring S."/>
            <person name="Schroeder M."/>
            <person name="Brambilla E."/>
            <person name="Klenk H.-P."/>
            <person name="Eisen J.A."/>
        </authorList>
    </citation>
    <scope>NUCLEOTIDE SEQUENCE [LARGE SCALE GENOMIC DNA]</scope>
    <source>
        <strain evidence="2">ATCC 49306 / DSM 6799 / DCB-1</strain>
    </source>
</reference>
<keyword evidence="2" id="KW-1185">Reference proteome</keyword>
<accession>I4CEA8</accession>
<proteinExistence type="predicted"/>
<dbReference type="EMBL" id="CP003360">
    <property type="protein sequence ID" value="AFM27899.1"/>
    <property type="molecule type" value="Genomic_DNA"/>
</dbReference>
<sequence length="913" mass="100110">MCAEENANVRNSELLLELLENRIVLDGTVDEHMEGSHVTDAVQADGGSDDAGGVVSVLEAVDYYDGQWHEVNGWLYQRLNGFDFWYAGTHYYYAMELATGYWFWYDDLDSNSWEPCWEWYYDYSLGAWVLNGTDGSSYYYNEDHYFYQDHNTEAWVWWDSFDDLAWESAFTWFYDFADEAWIWNDWNLSCWHYDADHYLYQEHDNGTWFWWDSITDNQWEPYQTWFTGSIGAQVYNDWDSTTYHFGPGGEYSYVQQHDEALVNAAPVIGIPGPLTGSEDTEVSIDGIAVLDVDAAGNDIQVTLSVEHGSFSLHNSTGLHFSVGDGSHDTVMVFTGNQITVNNALTQVLYQGIRNYNGSDALEITVDDQGHNGSGGAHSSSQSLDITIDAVNDAPLTGDFAVSGDPGTDIAITGWIFDDSADSVLGGSSANDPDHVTIVDLPNHGVLYLNGTLIAAGQDVSWADANAIVFVSDPNWSGYTSFHYTVTETDGGMTSDRATARIAVHGIGLVEDIHVGAANSDPAGFTQFNGDTYFSANDGIHGHELWKFNSSGLITLVSDVNPGQNGSYPAGFTVFDNALYFSAYSSTHGYELWKIESNGVLSRVTDINISGSSNPANLTIFNGSLYFTAYNGTRGTELWKLDTNDVLQYWDIRSGSASSNPTELTLFNGELYFSANDGTHGAEVWKLDSSGIASRVTDINLSGGSSSKGFTVFQNALYFSADDGINGAELWKIDSSGAASLVWDIYAGPTGSWPLYLTAFNDALYFSAYDTTAAYQLWMMDSNGVASRVLCGSYPLGFTLFNNALYFSADDGVTGSELWKVDSTGTASLVADINPTGSSSPEKFTVVGDSLYFRANDGVNGEELWKMDSSGAVSLFRDINPSGDSSPDNFAVFNGALYFSANDGAHGNEFWILV</sequence>
<dbReference type="Proteomes" id="UP000006055">
    <property type="component" value="Chromosome"/>
</dbReference>
<dbReference type="PATRIC" id="fig|706587.4.peg.5979"/>
<dbReference type="HOGENOM" id="CLU_318512_0_0_7"/>
<dbReference type="eggNOG" id="COG1520">
    <property type="taxonomic scope" value="Bacteria"/>
</dbReference>
<organism evidence="1 2">
    <name type="scientific">Desulfomonile tiedjei (strain ATCC 49306 / DSM 6799 / DCB-1)</name>
    <dbReference type="NCBI Taxonomy" id="706587"/>
    <lineage>
        <taxon>Bacteria</taxon>
        <taxon>Pseudomonadati</taxon>
        <taxon>Thermodesulfobacteriota</taxon>
        <taxon>Desulfomonilia</taxon>
        <taxon>Desulfomonilales</taxon>
        <taxon>Desulfomonilaceae</taxon>
        <taxon>Desulfomonile</taxon>
    </lineage>
</organism>